<evidence type="ECO:0000313" key="1">
    <source>
        <dbReference type="EMBL" id="KAJ8624431.1"/>
    </source>
</evidence>
<reference evidence="1 2" key="1">
    <citation type="journal article" date="2022" name="Hortic Res">
        <title>A haplotype resolved chromosomal level avocado genome allows analysis of novel avocado genes.</title>
        <authorList>
            <person name="Nath O."/>
            <person name="Fletcher S.J."/>
            <person name="Hayward A."/>
            <person name="Shaw L.M."/>
            <person name="Masouleh A.K."/>
            <person name="Furtado A."/>
            <person name="Henry R.J."/>
            <person name="Mitter N."/>
        </authorList>
    </citation>
    <scope>NUCLEOTIDE SEQUENCE [LARGE SCALE GENOMIC DNA]</scope>
    <source>
        <strain evidence="2">cv. Hass</strain>
    </source>
</reference>
<protein>
    <submittedName>
        <fullName evidence="1">Uncharacterized protein</fullName>
    </submittedName>
</protein>
<dbReference type="EMBL" id="CM056819">
    <property type="protein sequence ID" value="KAJ8624431.1"/>
    <property type="molecule type" value="Genomic_DNA"/>
</dbReference>
<sequence>MCHETEMGMAAARWSRQGWPPSKATSLESMLGMAVAVGSRPGAAVGELGLLHPLGTESLDAREDLVCDGANLRRYELGRI</sequence>
<organism evidence="1 2">
    <name type="scientific">Persea americana</name>
    <name type="common">Avocado</name>
    <dbReference type="NCBI Taxonomy" id="3435"/>
    <lineage>
        <taxon>Eukaryota</taxon>
        <taxon>Viridiplantae</taxon>
        <taxon>Streptophyta</taxon>
        <taxon>Embryophyta</taxon>
        <taxon>Tracheophyta</taxon>
        <taxon>Spermatophyta</taxon>
        <taxon>Magnoliopsida</taxon>
        <taxon>Magnoliidae</taxon>
        <taxon>Laurales</taxon>
        <taxon>Lauraceae</taxon>
        <taxon>Persea</taxon>
    </lineage>
</organism>
<name>A0ACC2KT74_PERAE</name>
<evidence type="ECO:0000313" key="2">
    <source>
        <dbReference type="Proteomes" id="UP001234297"/>
    </source>
</evidence>
<proteinExistence type="predicted"/>
<accession>A0ACC2KT74</accession>
<gene>
    <name evidence="1" type="ORF">MRB53_032961</name>
</gene>
<dbReference type="Proteomes" id="UP001234297">
    <property type="component" value="Chromosome 11"/>
</dbReference>
<keyword evidence="2" id="KW-1185">Reference proteome</keyword>
<comment type="caution">
    <text evidence="1">The sequence shown here is derived from an EMBL/GenBank/DDBJ whole genome shotgun (WGS) entry which is preliminary data.</text>
</comment>